<comment type="caution">
    <text evidence="1">The sequence shown here is derived from an EMBL/GenBank/DDBJ whole genome shotgun (WGS) entry which is preliminary data.</text>
</comment>
<sequence length="244" mass="27652">MANQNIVLTYDTCRQLLLDVCQLIDQLMPAIEQQRNEITVKDDGSLVTAADVMLEQQVHQFLRQKLGEVVFVGEETYTFHAMTEQTGIAVIFDPIDGTENFCMGLKEWGMAISIWQNGQHVGSCLYMPELGERLMTGDKLQQAAVSSRMTALSVAVNERLLQLLAEPGQYRMSGCSVYNLYYVIKGSFAQFIHPKGAYIWDILPGMMLALEHGCHVFVDDSLYNGQWLDPTRKHKLHITHSRTY</sequence>
<dbReference type="Gene3D" id="3.40.190.80">
    <property type="match status" value="1"/>
</dbReference>
<keyword evidence="2" id="KW-1185">Reference proteome</keyword>
<evidence type="ECO:0000313" key="2">
    <source>
        <dbReference type="Proteomes" id="UP001597362"/>
    </source>
</evidence>
<evidence type="ECO:0000313" key="1">
    <source>
        <dbReference type="EMBL" id="MFD2115383.1"/>
    </source>
</evidence>
<organism evidence="1 2">
    <name type="scientific">Paenibacillus yanchengensis</name>
    <dbReference type="NCBI Taxonomy" id="2035833"/>
    <lineage>
        <taxon>Bacteria</taxon>
        <taxon>Bacillati</taxon>
        <taxon>Bacillota</taxon>
        <taxon>Bacilli</taxon>
        <taxon>Bacillales</taxon>
        <taxon>Paenibacillaceae</taxon>
        <taxon>Paenibacillus</taxon>
    </lineage>
</organism>
<dbReference type="InterPro" id="IPR000760">
    <property type="entry name" value="Inositol_monophosphatase-like"/>
</dbReference>
<proteinExistence type="predicted"/>
<dbReference type="Proteomes" id="UP001597362">
    <property type="component" value="Unassembled WGS sequence"/>
</dbReference>
<dbReference type="Pfam" id="PF00459">
    <property type="entry name" value="Inositol_P"/>
    <property type="match status" value="1"/>
</dbReference>
<dbReference type="PANTHER" id="PTHR20854:SF4">
    <property type="entry name" value="INOSITOL-1-MONOPHOSPHATASE-RELATED"/>
    <property type="match status" value="1"/>
</dbReference>
<accession>A0ABW4YI80</accession>
<gene>
    <name evidence="1" type="ORF">ACFSJH_06500</name>
</gene>
<reference evidence="2" key="1">
    <citation type="journal article" date="2019" name="Int. J. Syst. Evol. Microbiol.">
        <title>The Global Catalogue of Microorganisms (GCM) 10K type strain sequencing project: providing services to taxonomists for standard genome sequencing and annotation.</title>
        <authorList>
            <consortium name="The Broad Institute Genomics Platform"/>
            <consortium name="The Broad Institute Genome Sequencing Center for Infectious Disease"/>
            <person name="Wu L."/>
            <person name="Ma J."/>
        </authorList>
    </citation>
    <scope>NUCLEOTIDE SEQUENCE [LARGE SCALE GENOMIC DNA]</scope>
    <source>
        <strain evidence="2">GH52</strain>
    </source>
</reference>
<dbReference type="PRINTS" id="PR00377">
    <property type="entry name" value="IMPHPHTASES"/>
</dbReference>
<dbReference type="PANTHER" id="PTHR20854">
    <property type="entry name" value="INOSITOL MONOPHOSPHATASE"/>
    <property type="match status" value="1"/>
</dbReference>
<dbReference type="Gene3D" id="3.30.540.10">
    <property type="entry name" value="Fructose-1,6-Bisphosphatase, subunit A, domain 1"/>
    <property type="match status" value="1"/>
</dbReference>
<protein>
    <submittedName>
        <fullName evidence="1">Inositol monophosphatase family protein</fullName>
    </submittedName>
</protein>
<dbReference type="SUPFAM" id="SSF56655">
    <property type="entry name" value="Carbohydrate phosphatase"/>
    <property type="match status" value="1"/>
</dbReference>
<dbReference type="RefSeq" id="WP_377770487.1">
    <property type="nucleotide sequence ID" value="NZ_JBHUHO010000016.1"/>
</dbReference>
<dbReference type="EMBL" id="JBHUHO010000016">
    <property type="protein sequence ID" value="MFD2115383.1"/>
    <property type="molecule type" value="Genomic_DNA"/>
</dbReference>
<name>A0ABW4YI80_9BACL</name>